<keyword evidence="2" id="KW-0496">Mitochondrion</keyword>
<evidence type="ECO:0000256" key="1">
    <source>
        <dbReference type="SAM" id="MobiDB-lite"/>
    </source>
</evidence>
<accession>A0A101M4L0</accession>
<organism evidence="2">
    <name type="scientific">Picea glauca</name>
    <name type="common">White spruce</name>
    <name type="synonym">Pinus glauca</name>
    <dbReference type="NCBI Taxonomy" id="3330"/>
    <lineage>
        <taxon>Eukaryota</taxon>
        <taxon>Viridiplantae</taxon>
        <taxon>Streptophyta</taxon>
        <taxon>Embryophyta</taxon>
        <taxon>Tracheophyta</taxon>
        <taxon>Spermatophyta</taxon>
        <taxon>Pinopsida</taxon>
        <taxon>Pinidae</taxon>
        <taxon>Conifers I</taxon>
        <taxon>Pinales</taxon>
        <taxon>Pinaceae</taxon>
        <taxon>Picea</taxon>
    </lineage>
</organism>
<protein>
    <submittedName>
        <fullName evidence="2">Uncharacterized protein</fullName>
    </submittedName>
</protein>
<dbReference type="AlphaFoldDB" id="A0A101M4L0"/>
<dbReference type="EMBL" id="LKAM01000001">
    <property type="protein sequence ID" value="KUM50863.1"/>
    <property type="molecule type" value="Genomic_DNA"/>
</dbReference>
<geneLocation type="mitochondrion" evidence="2"/>
<reference evidence="2" key="1">
    <citation type="journal article" date="2015" name="Genome Biol. Evol.">
        <title>Organellar Genomes of White Spruce (Picea glauca): Assembly and Annotation.</title>
        <authorList>
            <person name="Jackman S.D."/>
            <person name="Warren R.L."/>
            <person name="Gibb E.A."/>
            <person name="Vandervalk B.P."/>
            <person name="Mohamadi H."/>
            <person name="Chu J."/>
            <person name="Raymond A."/>
            <person name="Pleasance S."/>
            <person name="Coope R."/>
            <person name="Wildung M.R."/>
            <person name="Ritland C.E."/>
            <person name="Bousquet J."/>
            <person name="Jones S.J."/>
            <person name="Bohlmann J."/>
            <person name="Birol I."/>
        </authorList>
    </citation>
    <scope>NUCLEOTIDE SEQUENCE [LARGE SCALE GENOMIC DNA]</scope>
    <source>
        <tissue evidence="2">Flushing bud</tissue>
    </source>
</reference>
<name>A0A101M4L0_PICGL</name>
<proteinExistence type="predicted"/>
<sequence>MGLKRETFPSPIARVHCSRSPGPRSDGVGSRNQFEVLSFGYVDNGIVTDKVVIPTWNVRFLTIPLGEYQVK</sequence>
<comment type="caution">
    <text evidence="2">The sequence shown here is derived from an EMBL/GenBank/DDBJ whole genome shotgun (WGS) entry which is preliminary data.</text>
</comment>
<feature type="region of interest" description="Disordered" evidence="1">
    <location>
        <begin position="1"/>
        <end position="30"/>
    </location>
</feature>
<gene>
    <name evidence="2" type="ORF">ABT39_MTgene709</name>
</gene>
<evidence type="ECO:0000313" key="2">
    <source>
        <dbReference type="EMBL" id="KUM50863.1"/>
    </source>
</evidence>